<reference evidence="2 4" key="1">
    <citation type="journal article" date="2019" name="Nat. Med.">
        <title>A library of human gut bacterial isolates paired with longitudinal multiomics data enables mechanistic microbiome research.</title>
        <authorList>
            <person name="Poyet M."/>
            <person name="Groussin M."/>
            <person name="Gibbons S.M."/>
            <person name="Avila-Pacheco J."/>
            <person name="Jiang X."/>
            <person name="Kearney S.M."/>
            <person name="Perrotta A.R."/>
            <person name="Berdy B."/>
            <person name="Zhao S."/>
            <person name="Lieberman T.D."/>
            <person name="Swanson P.K."/>
            <person name="Smith M."/>
            <person name="Roesemann S."/>
            <person name="Alexander J.E."/>
            <person name="Rich S.A."/>
            <person name="Livny J."/>
            <person name="Vlamakis H."/>
            <person name="Clish C."/>
            <person name="Bullock K."/>
            <person name="Deik A."/>
            <person name="Scott J."/>
            <person name="Pierce K.A."/>
            <person name="Xavier R.J."/>
            <person name="Alm E.J."/>
        </authorList>
    </citation>
    <scope>NUCLEOTIDE SEQUENCE [LARGE SCALE GENOMIC DNA]</scope>
    <source>
        <strain evidence="2 4">BIOML-A2</strain>
    </source>
</reference>
<dbReference type="GeneID" id="31606917"/>
<feature type="transmembrane region" description="Helical" evidence="1">
    <location>
        <begin position="12"/>
        <end position="33"/>
    </location>
</feature>
<dbReference type="Pfam" id="PF07690">
    <property type="entry name" value="MFS_1"/>
    <property type="match status" value="1"/>
</dbReference>
<keyword evidence="1" id="KW-0472">Membrane</keyword>
<name>A0A6N2URW1_9BIFI</name>
<dbReference type="PANTHER" id="PTHR23523">
    <property type="match status" value="1"/>
</dbReference>
<dbReference type="InterPro" id="IPR052524">
    <property type="entry name" value="MFS_Cyanate_Porter"/>
</dbReference>
<feature type="transmembrane region" description="Helical" evidence="1">
    <location>
        <begin position="53"/>
        <end position="72"/>
    </location>
</feature>
<feature type="transmembrane region" description="Helical" evidence="1">
    <location>
        <begin position="321"/>
        <end position="341"/>
    </location>
</feature>
<feature type="transmembrane region" description="Helical" evidence="1">
    <location>
        <begin position="169"/>
        <end position="189"/>
    </location>
</feature>
<reference evidence="3" key="2">
    <citation type="submission" date="2019-11" db="EMBL/GenBank/DDBJ databases">
        <authorList>
            <person name="Feng L."/>
        </authorList>
    </citation>
    <scope>NUCLEOTIDE SEQUENCE</scope>
    <source>
        <strain evidence="3">BdentiumLFYP24</strain>
    </source>
</reference>
<evidence type="ECO:0000313" key="4">
    <source>
        <dbReference type="Proteomes" id="UP000429211"/>
    </source>
</evidence>
<feature type="transmembrane region" description="Helical" evidence="1">
    <location>
        <begin position="79"/>
        <end position="99"/>
    </location>
</feature>
<protein>
    <submittedName>
        <fullName evidence="2">MFS transporter</fullName>
    </submittedName>
    <submittedName>
        <fullName evidence="3">Putative transporter YycB</fullName>
    </submittedName>
</protein>
<feature type="transmembrane region" description="Helical" evidence="1">
    <location>
        <begin position="385"/>
        <end position="405"/>
    </location>
</feature>
<dbReference type="Gene3D" id="1.20.1250.20">
    <property type="entry name" value="MFS general substrate transporter like domains"/>
    <property type="match status" value="1"/>
</dbReference>
<gene>
    <name evidence="3" type="primary">yycB</name>
    <name evidence="3" type="ORF">BDLFYP24_00487</name>
    <name evidence="2" type="ORF">GBB04_01450</name>
</gene>
<feature type="transmembrane region" description="Helical" evidence="1">
    <location>
        <begin position="141"/>
        <end position="163"/>
    </location>
</feature>
<feature type="transmembrane region" description="Helical" evidence="1">
    <location>
        <begin position="232"/>
        <end position="252"/>
    </location>
</feature>
<dbReference type="SUPFAM" id="SSF103473">
    <property type="entry name" value="MFS general substrate transporter"/>
    <property type="match status" value="1"/>
</dbReference>
<dbReference type="GO" id="GO:0022857">
    <property type="term" value="F:transmembrane transporter activity"/>
    <property type="evidence" value="ECO:0007669"/>
    <property type="project" value="InterPro"/>
</dbReference>
<feature type="transmembrane region" description="Helical" evidence="1">
    <location>
        <begin position="361"/>
        <end position="379"/>
    </location>
</feature>
<dbReference type="RefSeq" id="WP_003839057.1">
    <property type="nucleotide sequence ID" value="NZ_BCYE01000016.1"/>
</dbReference>
<feature type="transmembrane region" description="Helical" evidence="1">
    <location>
        <begin position="296"/>
        <end position="315"/>
    </location>
</feature>
<dbReference type="AlphaFoldDB" id="A0A6N2URW1"/>
<keyword evidence="1" id="KW-0812">Transmembrane</keyword>
<keyword evidence="1" id="KW-1133">Transmembrane helix</keyword>
<dbReference type="InterPro" id="IPR011701">
    <property type="entry name" value="MFS"/>
</dbReference>
<dbReference type="EMBL" id="WDPD01000001">
    <property type="protein sequence ID" value="KAB7462464.1"/>
    <property type="molecule type" value="Genomic_DNA"/>
</dbReference>
<evidence type="ECO:0000313" key="3">
    <source>
        <dbReference type="EMBL" id="VYT19522.1"/>
    </source>
</evidence>
<sequence>MNAKNAIAEYDVPSTGLWAALVFVVSLNLRPAIAAVGPLLTQIGADLSWGEGVQGVLTAIPLLAFAAVSPLVTFIERRVGVDMAILSALLCIAVGNFIRSYCGNVGIWLGTVIFASSIAVGNVLVPVIVKRDYAGHIAMATGVYSGCITVGAATAGLISAPLAQVWCDWRASLAVWSVPPLVVAALWALRILHNRQIMQTTVPNVTRTNAATTSHESGYDTFRCVLRRPMTWYVTVFMGLQSSTFYTMSNWIPSVSASAGFDASTAGVHLFIFQGVGILSGLLIPKLMNVRGNQICAALTSSIPMLVAGLGMLVFPQAMIVWSLIGGCAQGSALVVALALIAMRGQGGAETVVLSGIAQSFGYLIASLGPLVFGVLMQLTGGRQVSLGLFACMAFLQCVVAVIAGQSSKDGVSRSIGS</sequence>
<dbReference type="PANTHER" id="PTHR23523:SF2">
    <property type="entry name" value="2-NITROIMIDAZOLE TRANSPORTER"/>
    <property type="match status" value="1"/>
</dbReference>
<feature type="transmembrane region" description="Helical" evidence="1">
    <location>
        <begin position="264"/>
        <end position="284"/>
    </location>
</feature>
<evidence type="ECO:0000256" key="1">
    <source>
        <dbReference type="SAM" id="Phobius"/>
    </source>
</evidence>
<dbReference type="Proteomes" id="UP000429211">
    <property type="component" value="Unassembled WGS sequence"/>
</dbReference>
<organism evidence="3">
    <name type="scientific">Bifidobacterium dentium</name>
    <dbReference type="NCBI Taxonomy" id="1689"/>
    <lineage>
        <taxon>Bacteria</taxon>
        <taxon>Bacillati</taxon>
        <taxon>Actinomycetota</taxon>
        <taxon>Actinomycetes</taxon>
        <taxon>Bifidobacteriales</taxon>
        <taxon>Bifidobacteriaceae</taxon>
        <taxon>Bifidobacterium</taxon>
    </lineage>
</organism>
<dbReference type="InterPro" id="IPR036259">
    <property type="entry name" value="MFS_trans_sf"/>
</dbReference>
<evidence type="ECO:0000313" key="2">
    <source>
        <dbReference type="EMBL" id="KAB7462464.1"/>
    </source>
</evidence>
<proteinExistence type="predicted"/>
<dbReference type="OMA" id="WRNALAW"/>
<dbReference type="EMBL" id="CACRSP010000015">
    <property type="protein sequence ID" value="VYT19522.1"/>
    <property type="molecule type" value="Genomic_DNA"/>
</dbReference>
<accession>A0A6N2URW1</accession>
<feature type="transmembrane region" description="Helical" evidence="1">
    <location>
        <begin position="105"/>
        <end position="129"/>
    </location>
</feature>